<dbReference type="AlphaFoldDB" id="A0A6L9SS43"/>
<dbReference type="EMBL" id="WHZV01000005">
    <property type="protein sequence ID" value="NEG55407.1"/>
    <property type="molecule type" value="Genomic_DNA"/>
</dbReference>
<comment type="caution">
    <text evidence="1">The sequence shown here is derived from an EMBL/GenBank/DDBJ whole genome shotgun (WGS) entry which is preliminary data.</text>
</comment>
<name>A0A6L9SS43_9BIFI</name>
<evidence type="ECO:0000313" key="2">
    <source>
        <dbReference type="Proteomes" id="UP000483293"/>
    </source>
</evidence>
<keyword evidence="2" id="KW-1185">Reference proteome</keyword>
<sequence>MASDGLVRALNRIAEAIVYAAEVYRNVNDTIYPDSIKASEVMGVARDQFKTSYEDTSNKQGQSRTYRFSRMMEREDQLKHESEGRRG</sequence>
<proteinExistence type="predicted"/>
<accession>A0A6L9SS43</accession>
<dbReference type="RefSeq" id="WP_163197121.1">
    <property type="nucleotide sequence ID" value="NZ_WHZV01000005.1"/>
</dbReference>
<reference evidence="1 2" key="1">
    <citation type="submission" date="2019-10" db="EMBL/GenBank/DDBJ databases">
        <title>Bifidobacterium from non-human primates.</title>
        <authorList>
            <person name="Modesto M."/>
        </authorList>
    </citation>
    <scope>NUCLEOTIDE SEQUENCE [LARGE SCALE GENOMIC DNA]</scope>
    <source>
        <strain evidence="1 2">SMA15</strain>
    </source>
</reference>
<gene>
    <name evidence="1" type="ORF">GFD21_06435</name>
</gene>
<dbReference type="Proteomes" id="UP000483293">
    <property type="component" value="Unassembled WGS sequence"/>
</dbReference>
<protein>
    <submittedName>
        <fullName evidence="1">Uncharacterized protein</fullName>
    </submittedName>
</protein>
<evidence type="ECO:0000313" key="1">
    <source>
        <dbReference type="EMBL" id="NEG55407.1"/>
    </source>
</evidence>
<organism evidence="1 2">
    <name type="scientific">Bifidobacterium platyrrhinorum</name>
    <dbReference type="NCBI Taxonomy" id="2661628"/>
    <lineage>
        <taxon>Bacteria</taxon>
        <taxon>Bacillati</taxon>
        <taxon>Actinomycetota</taxon>
        <taxon>Actinomycetes</taxon>
        <taxon>Bifidobacteriales</taxon>
        <taxon>Bifidobacteriaceae</taxon>
        <taxon>Bifidobacterium</taxon>
    </lineage>
</organism>